<keyword evidence="3" id="KW-0998">Cell outer membrane</keyword>
<evidence type="ECO:0000256" key="3">
    <source>
        <dbReference type="ARBA" id="ARBA00023237"/>
    </source>
</evidence>
<organism evidence="6 7">
    <name type="scientific">Burkholderia cepacia</name>
    <name type="common">Pseudomonas cepacia</name>
    <dbReference type="NCBI Taxonomy" id="292"/>
    <lineage>
        <taxon>Bacteria</taxon>
        <taxon>Pseudomonadati</taxon>
        <taxon>Pseudomonadota</taxon>
        <taxon>Betaproteobacteria</taxon>
        <taxon>Burkholderiales</taxon>
        <taxon>Burkholderiaceae</taxon>
        <taxon>Burkholderia</taxon>
        <taxon>Burkholderia cepacia complex</taxon>
    </lineage>
</organism>
<dbReference type="PROSITE" id="PS51123">
    <property type="entry name" value="OMPA_2"/>
    <property type="match status" value="1"/>
</dbReference>
<dbReference type="Proteomes" id="UP000238206">
    <property type="component" value="Unassembled WGS sequence"/>
</dbReference>
<dbReference type="Gene3D" id="3.30.1330.60">
    <property type="entry name" value="OmpA-like domain"/>
    <property type="match status" value="1"/>
</dbReference>
<dbReference type="PANTHER" id="PTHR30329:SF21">
    <property type="entry name" value="LIPOPROTEIN YIAD-RELATED"/>
    <property type="match status" value="1"/>
</dbReference>
<sequence length="223" mass="23203">MSGLLTIATLLAGCGTASGPTYNAYAVQLPGGAQGFHVTCYGLFQGEGVCQRKAQEMCQSKAVRSVDLAPMGVAPNPREMWFQCGQPPVAVASEPAPQMTPVPPPPPPPARALTLSGDATFQTGKANLTAEAQDRLDQVAEQARGTQFRTVVVKGYTDSTGSAGLNQRLSERRAQAVAGYLRSHGLQASNFSATGYGAANPVASNATAAGRAQNRRVEVLLSQ</sequence>
<gene>
    <name evidence="6" type="ORF">C5615_32215</name>
</gene>
<keyword evidence="2 4" id="KW-0472">Membrane</keyword>
<dbReference type="AlphaFoldDB" id="A0A2S8I9I0"/>
<name>A0A2S8I9I0_BURCE</name>
<proteinExistence type="predicted"/>
<evidence type="ECO:0000256" key="4">
    <source>
        <dbReference type="PROSITE-ProRule" id="PRU00473"/>
    </source>
</evidence>
<evidence type="ECO:0000313" key="6">
    <source>
        <dbReference type="EMBL" id="PQP11440.1"/>
    </source>
</evidence>
<comment type="caution">
    <text evidence="6">The sequence shown here is derived from an EMBL/GenBank/DDBJ whole genome shotgun (WGS) entry which is preliminary data.</text>
</comment>
<evidence type="ECO:0000259" key="5">
    <source>
        <dbReference type="PROSITE" id="PS51123"/>
    </source>
</evidence>
<dbReference type="EMBL" id="PUIQ01000058">
    <property type="protein sequence ID" value="PQP11440.1"/>
    <property type="molecule type" value="Genomic_DNA"/>
</dbReference>
<dbReference type="SUPFAM" id="SSF103088">
    <property type="entry name" value="OmpA-like"/>
    <property type="match status" value="1"/>
</dbReference>
<dbReference type="GO" id="GO:0009279">
    <property type="term" value="C:cell outer membrane"/>
    <property type="evidence" value="ECO:0007669"/>
    <property type="project" value="UniProtKB-SubCell"/>
</dbReference>
<evidence type="ECO:0000256" key="1">
    <source>
        <dbReference type="ARBA" id="ARBA00004442"/>
    </source>
</evidence>
<dbReference type="PRINTS" id="PR01021">
    <property type="entry name" value="OMPADOMAIN"/>
</dbReference>
<dbReference type="PRINTS" id="PR01023">
    <property type="entry name" value="NAFLGMOTY"/>
</dbReference>
<evidence type="ECO:0000256" key="2">
    <source>
        <dbReference type="ARBA" id="ARBA00023136"/>
    </source>
</evidence>
<reference evidence="6 7" key="1">
    <citation type="submission" date="2018-02" db="EMBL/GenBank/DDBJ databases">
        <title>Draft genome sequencing of Burkholderia cepacia Y14-15.</title>
        <authorList>
            <person name="Zheng B.-X."/>
        </authorList>
    </citation>
    <scope>NUCLEOTIDE SEQUENCE [LARGE SCALE GENOMIC DNA]</scope>
    <source>
        <strain evidence="6 7">Y14-15</strain>
    </source>
</reference>
<dbReference type="Pfam" id="PF00691">
    <property type="entry name" value="OmpA"/>
    <property type="match status" value="1"/>
</dbReference>
<dbReference type="InterPro" id="IPR006664">
    <property type="entry name" value="OMP_bac"/>
</dbReference>
<protein>
    <submittedName>
        <fullName evidence="6">OmpA family protein</fullName>
    </submittedName>
</protein>
<dbReference type="PANTHER" id="PTHR30329">
    <property type="entry name" value="STATOR ELEMENT OF FLAGELLAR MOTOR COMPLEX"/>
    <property type="match status" value="1"/>
</dbReference>
<dbReference type="InterPro" id="IPR036737">
    <property type="entry name" value="OmpA-like_sf"/>
</dbReference>
<dbReference type="InterPro" id="IPR050330">
    <property type="entry name" value="Bact_OuterMem_StrucFunc"/>
</dbReference>
<evidence type="ECO:0000313" key="7">
    <source>
        <dbReference type="Proteomes" id="UP000238206"/>
    </source>
</evidence>
<comment type="subcellular location">
    <subcellularLocation>
        <location evidence="1">Cell outer membrane</location>
    </subcellularLocation>
</comment>
<accession>A0A2S8I9I0</accession>
<dbReference type="InterPro" id="IPR006665">
    <property type="entry name" value="OmpA-like"/>
</dbReference>
<feature type="domain" description="OmpA-like" evidence="5">
    <location>
        <begin position="108"/>
        <end position="223"/>
    </location>
</feature>
<dbReference type="CDD" id="cd07185">
    <property type="entry name" value="OmpA_C-like"/>
    <property type="match status" value="1"/>
</dbReference>